<comment type="caution">
    <text evidence="1">The sequence shown here is derived from an EMBL/GenBank/DDBJ whole genome shotgun (WGS) entry which is preliminary data.</text>
</comment>
<protein>
    <submittedName>
        <fullName evidence="1">Uncharacterized protein</fullName>
    </submittedName>
</protein>
<dbReference type="RefSeq" id="WP_378171888.1">
    <property type="nucleotide sequence ID" value="NZ_JBHTCR010000001.1"/>
</dbReference>
<keyword evidence="2" id="KW-1185">Reference proteome</keyword>
<evidence type="ECO:0000313" key="2">
    <source>
        <dbReference type="Proteomes" id="UP001596550"/>
    </source>
</evidence>
<accession>A0ABW2LUM9</accession>
<name>A0ABW2LUM9_9FLAO</name>
<gene>
    <name evidence="1" type="ORF">ACFQO9_00690</name>
</gene>
<dbReference type="Proteomes" id="UP001596550">
    <property type="component" value="Unassembled WGS sequence"/>
</dbReference>
<sequence length="113" mass="12626">MKLYRVLEITNSMKLYSGTLFFFSVALSAQTSLRKPLNADSIKFPKIEKSAVILPTPTDSKIDSTIAKLYRMPVAKPKNPELYLSLKAPKIDTALYKTPNLLNVAKRPKLAAK</sequence>
<dbReference type="EMBL" id="JBHTCR010000001">
    <property type="protein sequence ID" value="MFC7345230.1"/>
    <property type="molecule type" value="Genomic_DNA"/>
</dbReference>
<reference evidence="2" key="1">
    <citation type="journal article" date="2019" name="Int. J. Syst. Evol. Microbiol.">
        <title>The Global Catalogue of Microorganisms (GCM) 10K type strain sequencing project: providing services to taxonomists for standard genome sequencing and annotation.</title>
        <authorList>
            <consortium name="The Broad Institute Genomics Platform"/>
            <consortium name="The Broad Institute Genome Sequencing Center for Infectious Disease"/>
            <person name="Wu L."/>
            <person name="Ma J."/>
        </authorList>
    </citation>
    <scope>NUCLEOTIDE SEQUENCE [LARGE SCALE GENOMIC DNA]</scope>
    <source>
        <strain evidence="2">CCUG 54781</strain>
    </source>
</reference>
<organism evidence="1 2">
    <name type="scientific">Chryseobacterium zhengzhouense</name>
    <dbReference type="NCBI Taxonomy" id="1636086"/>
    <lineage>
        <taxon>Bacteria</taxon>
        <taxon>Pseudomonadati</taxon>
        <taxon>Bacteroidota</taxon>
        <taxon>Flavobacteriia</taxon>
        <taxon>Flavobacteriales</taxon>
        <taxon>Weeksellaceae</taxon>
        <taxon>Chryseobacterium group</taxon>
        <taxon>Chryseobacterium</taxon>
    </lineage>
</organism>
<proteinExistence type="predicted"/>
<evidence type="ECO:0000313" key="1">
    <source>
        <dbReference type="EMBL" id="MFC7345230.1"/>
    </source>
</evidence>